<dbReference type="VEuPathDB" id="FungiDB:BO70DRAFT_399049"/>
<dbReference type="AlphaFoldDB" id="A0A317VF28"/>
<organism evidence="1 2">
    <name type="scientific">Aspergillus heteromorphus CBS 117.55</name>
    <dbReference type="NCBI Taxonomy" id="1448321"/>
    <lineage>
        <taxon>Eukaryota</taxon>
        <taxon>Fungi</taxon>
        <taxon>Dikarya</taxon>
        <taxon>Ascomycota</taxon>
        <taxon>Pezizomycotina</taxon>
        <taxon>Eurotiomycetes</taxon>
        <taxon>Eurotiomycetidae</taxon>
        <taxon>Eurotiales</taxon>
        <taxon>Aspergillaceae</taxon>
        <taxon>Aspergillus</taxon>
        <taxon>Aspergillus subgen. Circumdati</taxon>
    </lineage>
</organism>
<protein>
    <submittedName>
        <fullName evidence="1">Uncharacterized protein</fullName>
    </submittedName>
</protein>
<dbReference type="RefSeq" id="XP_025396630.1">
    <property type="nucleotide sequence ID" value="XM_025546839.1"/>
</dbReference>
<dbReference type="EMBL" id="MSFL01000025">
    <property type="protein sequence ID" value="PWY72976.1"/>
    <property type="molecule type" value="Genomic_DNA"/>
</dbReference>
<accession>A0A317VF28</accession>
<dbReference type="GeneID" id="37069076"/>
<reference evidence="1 2" key="1">
    <citation type="submission" date="2016-12" db="EMBL/GenBank/DDBJ databases">
        <title>The genomes of Aspergillus section Nigri reveals drivers in fungal speciation.</title>
        <authorList>
            <consortium name="DOE Joint Genome Institute"/>
            <person name="Vesth T.C."/>
            <person name="Nybo J."/>
            <person name="Theobald S."/>
            <person name="Brandl J."/>
            <person name="Frisvad J.C."/>
            <person name="Nielsen K.F."/>
            <person name="Lyhne E.K."/>
            <person name="Kogle M.E."/>
            <person name="Kuo A."/>
            <person name="Riley R."/>
            <person name="Clum A."/>
            <person name="Nolan M."/>
            <person name="Lipzen A."/>
            <person name="Salamov A."/>
            <person name="Henrissat B."/>
            <person name="Wiebenga A."/>
            <person name="De Vries R.P."/>
            <person name="Grigoriev I.V."/>
            <person name="Mortensen U.H."/>
            <person name="Andersen M.R."/>
            <person name="Baker S.E."/>
        </authorList>
    </citation>
    <scope>NUCLEOTIDE SEQUENCE [LARGE SCALE GENOMIC DNA]</scope>
    <source>
        <strain evidence="1 2">CBS 117.55</strain>
    </source>
</reference>
<name>A0A317VF28_9EURO</name>
<keyword evidence="2" id="KW-1185">Reference proteome</keyword>
<proteinExistence type="predicted"/>
<gene>
    <name evidence="1" type="ORF">BO70DRAFT_399049</name>
</gene>
<evidence type="ECO:0000313" key="1">
    <source>
        <dbReference type="EMBL" id="PWY72976.1"/>
    </source>
</evidence>
<sequence length="226" mass="26204">MARNRSTSEGAETWKFYRPGLEEQDADACVMSTTDPNGGWENRDETGTYWYAALLNVFPDTVISHHRRTPVDAEHPQILSTIISRADDIPDVTFCLRQYQSTKHDGTPEDLKRCYRDFESRLYQFYLDNLDQTEMGVHGAFVVGHTIWFLDYVDHDHCGHYHVGGKCALHLPEDQELIKHNFNQIKQRIRLEKQRQRVEVIVQGGNLPPPDPDDWLLRRGPAHFDA</sequence>
<evidence type="ECO:0000313" key="2">
    <source>
        <dbReference type="Proteomes" id="UP000247233"/>
    </source>
</evidence>
<dbReference type="Proteomes" id="UP000247233">
    <property type="component" value="Unassembled WGS sequence"/>
</dbReference>
<comment type="caution">
    <text evidence="1">The sequence shown here is derived from an EMBL/GenBank/DDBJ whole genome shotgun (WGS) entry which is preliminary data.</text>
</comment>